<reference evidence="1 2" key="1">
    <citation type="submission" date="2016-10" db="EMBL/GenBank/DDBJ databases">
        <title>Rodentibacter gen. nov. and new species.</title>
        <authorList>
            <person name="Christensen H."/>
        </authorList>
    </citation>
    <scope>NUCLEOTIDE SEQUENCE [LARGE SCALE GENOMIC DNA]</scope>
    <source>
        <strain evidence="1 2">H1983213011</strain>
    </source>
</reference>
<dbReference type="InterPro" id="IPR004211">
    <property type="entry name" value="Endonuclease_7"/>
</dbReference>
<evidence type="ECO:0008006" key="3">
    <source>
        <dbReference type="Google" id="ProtNLM"/>
    </source>
</evidence>
<dbReference type="Pfam" id="PF02945">
    <property type="entry name" value="Endonuclease_7"/>
    <property type="match status" value="1"/>
</dbReference>
<protein>
    <recommendedName>
        <fullName evidence="3">Endonuclease</fullName>
    </recommendedName>
</protein>
<gene>
    <name evidence="1" type="ORF">BKK51_09890</name>
</gene>
<dbReference type="InterPro" id="IPR038563">
    <property type="entry name" value="Endonuclease_7_sf"/>
</dbReference>
<dbReference type="Proteomes" id="UP000188728">
    <property type="component" value="Unassembled WGS sequence"/>
</dbReference>
<dbReference type="Gene3D" id="3.30.60.130">
    <property type="match status" value="1"/>
</dbReference>
<dbReference type="InterPro" id="IPR044925">
    <property type="entry name" value="His-Me_finger_sf"/>
</dbReference>
<evidence type="ECO:0000313" key="1">
    <source>
        <dbReference type="EMBL" id="OOF44115.1"/>
    </source>
</evidence>
<proteinExistence type="predicted"/>
<name>A0A1V3IPC2_9PAST</name>
<comment type="caution">
    <text evidence="1">The sequence shown here is derived from an EMBL/GenBank/DDBJ whole genome shotgun (WGS) entry which is preliminary data.</text>
</comment>
<dbReference type="Gene3D" id="3.40.1800.10">
    <property type="entry name" value="His-Me finger endonucleases"/>
    <property type="match status" value="1"/>
</dbReference>
<dbReference type="AlphaFoldDB" id="A0A1V3IPC2"/>
<dbReference type="SUPFAM" id="SSF54060">
    <property type="entry name" value="His-Me finger endonucleases"/>
    <property type="match status" value="1"/>
</dbReference>
<sequence length="166" mass="19524">MESENETEINVFFLRTNRHCKLNKSKIETFKIEETGDRFKFKVCDRCYKRLDTETEFENNRLKKDNIITKRPSCRSCRREKDGARIPTRQKNEWESKRPVPGSLFTCPICQKTTIVGISKVVLDHNHSTGNVRGWLCESCNTGIGRFDDKIEIIQHAIDWLKKTNR</sequence>
<accession>A0A1V3IPC2</accession>
<dbReference type="EMBL" id="MLHK01000058">
    <property type="protein sequence ID" value="OOF44115.1"/>
    <property type="molecule type" value="Genomic_DNA"/>
</dbReference>
<organism evidence="1 2">
    <name type="scientific">Rodentibacter trehalosifermentans</name>
    <dbReference type="NCBI Taxonomy" id="1908263"/>
    <lineage>
        <taxon>Bacteria</taxon>
        <taxon>Pseudomonadati</taxon>
        <taxon>Pseudomonadota</taxon>
        <taxon>Gammaproteobacteria</taxon>
        <taxon>Pasteurellales</taxon>
        <taxon>Pasteurellaceae</taxon>
        <taxon>Rodentibacter</taxon>
    </lineage>
</organism>
<evidence type="ECO:0000313" key="2">
    <source>
        <dbReference type="Proteomes" id="UP000188728"/>
    </source>
</evidence>